<keyword evidence="3" id="KW-0964">Secreted</keyword>
<evidence type="ECO:0000256" key="9">
    <source>
        <dbReference type="SAM" id="SignalP"/>
    </source>
</evidence>
<comment type="subcellular location">
    <subcellularLocation>
        <location evidence="1">Secreted</location>
    </subcellularLocation>
</comment>
<dbReference type="InterPro" id="IPR001839">
    <property type="entry name" value="TGF-b_C"/>
</dbReference>
<evidence type="ECO:0000256" key="6">
    <source>
        <dbReference type="ARBA" id="ARBA00023157"/>
    </source>
</evidence>
<protein>
    <recommendedName>
        <fullName evidence="10">TGF-beta family profile domain-containing protein</fullName>
    </recommendedName>
</protein>
<evidence type="ECO:0000313" key="13">
    <source>
        <dbReference type="Proteomes" id="UP000663864"/>
    </source>
</evidence>
<keyword evidence="5 8" id="KW-0339">Growth factor</keyword>
<dbReference type="FunFam" id="2.10.90.10:FF:000001">
    <property type="entry name" value="Bone morphogenetic protein 4"/>
    <property type="match status" value="1"/>
</dbReference>
<dbReference type="GO" id="GO:0008083">
    <property type="term" value="F:growth factor activity"/>
    <property type="evidence" value="ECO:0007669"/>
    <property type="project" value="UniProtKB-KW"/>
</dbReference>
<sequence length="310" mass="36738">MHFIFTLIFILLLQEFIQLKGFSTQTESIIDLYKKINEKGSLVDGLLLNEQAQIKLKTINTIRLLPLKYISINKFLLIFNITLNRIQRNEEIKLIEFRLKFKSNNNNNNNINIHRKKLILIIRKNLHSKQRFLPIIISQEQNEFISYDLTNYLYHNSTRQILIIRRQLWLRKYIQEASLIIYSRIPGSFLLPSSTTRIKRSIKQKQIQNSCSRYDLFVDFNQLSFGTWIIEPKRFNAGICRGDCPNPLSRLFYPTNHAMLLSLLHEQGNSIQQPSCVPVRLRPLDLLYYDRQELVIKRHQGMQVEECGCR</sequence>
<gene>
    <name evidence="12" type="ORF">JBS370_LOCUS17086</name>
    <name evidence="11" type="ORF">ZHD862_LOCUS3514</name>
</gene>
<dbReference type="InterPro" id="IPR017948">
    <property type="entry name" value="TGFb_CS"/>
</dbReference>
<accession>A0A813U9G9</accession>
<evidence type="ECO:0000313" key="12">
    <source>
        <dbReference type="EMBL" id="CAF3831504.1"/>
    </source>
</evidence>
<reference evidence="11" key="1">
    <citation type="submission" date="2021-02" db="EMBL/GenBank/DDBJ databases">
        <authorList>
            <person name="Nowell W R."/>
        </authorList>
    </citation>
    <scope>NUCLEOTIDE SEQUENCE</scope>
</reference>
<evidence type="ECO:0000256" key="1">
    <source>
        <dbReference type="ARBA" id="ARBA00004613"/>
    </source>
</evidence>
<dbReference type="PANTHER" id="PTHR11848:SF302">
    <property type="entry name" value="TGF-BETA FAMILY PROFILE DOMAIN-CONTAINING PROTEIN"/>
    <property type="match status" value="1"/>
</dbReference>
<keyword evidence="4 9" id="KW-0732">Signal</keyword>
<evidence type="ECO:0000256" key="5">
    <source>
        <dbReference type="ARBA" id="ARBA00023030"/>
    </source>
</evidence>
<dbReference type="GO" id="GO:0005125">
    <property type="term" value="F:cytokine activity"/>
    <property type="evidence" value="ECO:0007669"/>
    <property type="project" value="TreeGrafter"/>
</dbReference>
<feature type="chain" id="PRO_5035598338" description="TGF-beta family profile domain-containing protein" evidence="9">
    <location>
        <begin position="22"/>
        <end position="310"/>
    </location>
</feature>
<keyword evidence="6" id="KW-1015">Disulfide bond</keyword>
<evidence type="ECO:0000256" key="7">
    <source>
        <dbReference type="ARBA" id="ARBA00023180"/>
    </source>
</evidence>
<dbReference type="SUPFAM" id="SSF57501">
    <property type="entry name" value="Cystine-knot cytokines"/>
    <property type="match status" value="1"/>
</dbReference>
<dbReference type="InterPro" id="IPR029034">
    <property type="entry name" value="Cystine-knot_cytokine"/>
</dbReference>
<evidence type="ECO:0000313" key="11">
    <source>
        <dbReference type="EMBL" id="CAF0823555.1"/>
    </source>
</evidence>
<name>A0A813U9G9_9BILA</name>
<comment type="similarity">
    <text evidence="2 8">Belongs to the TGF-beta family.</text>
</comment>
<feature type="signal peptide" evidence="9">
    <location>
        <begin position="1"/>
        <end position="21"/>
    </location>
</feature>
<evidence type="ECO:0000256" key="2">
    <source>
        <dbReference type="ARBA" id="ARBA00006656"/>
    </source>
</evidence>
<dbReference type="PANTHER" id="PTHR11848">
    <property type="entry name" value="TGF-BETA FAMILY"/>
    <property type="match status" value="1"/>
</dbReference>
<evidence type="ECO:0000256" key="3">
    <source>
        <dbReference type="ARBA" id="ARBA00022525"/>
    </source>
</evidence>
<keyword evidence="7" id="KW-0325">Glycoprotein</keyword>
<dbReference type="GO" id="GO:0005615">
    <property type="term" value="C:extracellular space"/>
    <property type="evidence" value="ECO:0007669"/>
    <property type="project" value="TreeGrafter"/>
</dbReference>
<dbReference type="SMART" id="SM00204">
    <property type="entry name" value="TGFB"/>
    <property type="match status" value="1"/>
</dbReference>
<dbReference type="EMBL" id="CAJOBD010001783">
    <property type="protein sequence ID" value="CAF3831504.1"/>
    <property type="molecule type" value="Genomic_DNA"/>
</dbReference>
<evidence type="ECO:0000256" key="4">
    <source>
        <dbReference type="ARBA" id="ARBA00022729"/>
    </source>
</evidence>
<organism evidence="11 13">
    <name type="scientific">Rotaria sordida</name>
    <dbReference type="NCBI Taxonomy" id="392033"/>
    <lineage>
        <taxon>Eukaryota</taxon>
        <taxon>Metazoa</taxon>
        <taxon>Spiralia</taxon>
        <taxon>Gnathifera</taxon>
        <taxon>Rotifera</taxon>
        <taxon>Eurotatoria</taxon>
        <taxon>Bdelloidea</taxon>
        <taxon>Philodinida</taxon>
        <taxon>Philodinidae</taxon>
        <taxon>Rotaria</taxon>
    </lineage>
</organism>
<evidence type="ECO:0000259" key="10">
    <source>
        <dbReference type="PROSITE" id="PS51362"/>
    </source>
</evidence>
<dbReference type="AlphaFoldDB" id="A0A813U9G9"/>
<dbReference type="Gene3D" id="2.10.90.10">
    <property type="entry name" value="Cystine-knot cytokines"/>
    <property type="match status" value="1"/>
</dbReference>
<dbReference type="Proteomes" id="UP000663836">
    <property type="component" value="Unassembled WGS sequence"/>
</dbReference>
<dbReference type="Proteomes" id="UP000663864">
    <property type="component" value="Unassembled WGS sequence"/>
</dbReference>
<feature type="domain" description="TGF-beta family profile" evidence="10">
    <location>
        <begin position="197"/>
        <end position="310"/>
    </location>
</feature>
<dbReference type="EMBL" id="CAJNOT010000077">
    <property type="protein sequence ID" value="CAF0823555.1"/>
    <property type="molecule type" value="Genomic_DNA"/>
</dbReference>
<dbReference type="InterPro" id="IPR015615">
    <property type="entry name" value="TGF-beta-rel"/>
</dbReference>
<dbReference type="Pfam" id="PF00019">
    <property type="entry name" value="TGF_beta"/>
    <property type="match status" value="1"/>
</dbReference>
<dbReference type="PROSITE" id="PS51362">
    <property type="entry name" value="TGF_BETA_2"/>
    <property type="match status" value="1"/>
</dbReference>
<evidence type="ECO:0000256" key="8">
    <source>
        <dbReference type="RuleBase" id="RU000354"/>
    </source>
</evidence>
<dbReference type="PROSITE" id="PS00250">
    <property type="entry name" value="TGF_BETA_1"/>
    <property type="match status" value="1"/>
</dbReference>
<proteinExistence type="inferred from homology"/>
<comment type="caution">
    <text evidence="11">The sequence shown here is derived from an EMBL/GenBank/DDBJ whole genome shotgun (WGS) entry which is preliminary data.</text>
</comment>